<dbReference type="RefSeq" id="XP_007403459.1">
    <property type="nucleotide sequence ID" value="XM_007403397.1"/>
</dbReference>
<evidence type="ECO:0000256" key="7">
    <source>
        <dbReference type="ARBA" id="ARBA00022989"/>
    </source>
</evidence>
<evidence type="ECO:0000256" key="9">
    <source>
        <dbReference type="ARBA" id="ARBA00023004"/>
    </source>
</evidence>
<evidence type="ECO:0000256" key="11">
    <source>
        <dbReference type="ARBA" id="ARBA00023136"/>
    </source>
</evidence>
<dbReference type="HOGENOM" id="CLU_022195_3_0_1"/>
<dbReference type="GO" id="GO:0016020">
    <property type="term" value="C:membrane"/>
    <property type="evidence" value="ECO:0007669"/>
    <property type="project" value="UniProtKB-SubCell"/>
</dbReference>
<keyword evidence="9" id="KW-0408">Iron</keyword>
<dbReference type="PANTHER" id="PTHR46206:SF5">
    <property type="entry name" value="P450, PUTATIVE (EUROFUNG)-RELATED"/>
    <property type="match status" value="1"/>
</dbReference>
<dbReference type="Pfam" id="PF00067">
    <property type="entry name" value="p450"/>
    <property type="match status" value="1"/>
</dbReference>
<dbReference type="SUPFAM" id="SSF48264">
    <property type="entry name" value="Cytochrome P450"/>
    <property type="match status" value="1"/>
</dbReference>
<dbReference type="GO" id="GO:0004497">
    <property type="term" value="F:monooxygenase activity"/>
    <property type="evidence" value="ECO:0007669"/>
    <property type="project" value="UniProtKB-KW"/>
</dbReference>
<feature type="non-terminal residue" evidence="12">
    <location>
        <position position="327"/>
    </location>
</feature>
<evidence type="ECO:0000313" key="12">
    <source>
        <dbReference type="EMBL" id="EKM47989.1"/>
    </source>
</evidence>
<evidence type="ECO:0000256" key="2">
    <source>
        <dbReference type="ARBA" id="ARBA00004370"/>
    </source>
</evidence>
<dbReference type="KEGG" id="pco:PHACADRAFT_64492"/>
<comment type="similarity">
    <text evidence="3">Belongs to the cytochrome P450 family.</text>
</comment>
<evidence type="ECO:0000256" key="6">
    <source>
        <dbReference type="ARBA" id="ARBA00022723"/>
    </source>
</evidence>
<evidence type="ECO:0000256" key="1">
    <source>
        <dbReference type="ARBA" id="ARBA00001971"/>
    </source>
</evidence>
<evidence type="ECO:0000256" key="3">
    <source>
        <dbReference type="ARBA" id="ARBA00010617"/>
    </source>
</evidence>
<dbReference type="GO" id="GO:0020037">
    <property type="term" value="F:heme binding"/>
    <property type="evidence" value="ECO:0007669"/>
    <property type="project" value="InterPro"/>
</dbReference>
<dbReference type="InterPro" id="IPR001128">
    <property type="entry name" value="Cyt_P450"/>
</dbReference>
<sequence length="327" mass="37246">IPTVGPSLPVLSWYGAIRFLLQAEKVLEEGYTKYKGGCFKVAQFNCWFVFVSDPALNEELRKAPEKYMSTTAALHQLLQGLYTLGIDLNEMNKHIELVREQLLRHVNPSPSMLYDEMIAAFQDIIPQGNTWAPATALDVSFKLFFRVSHRAFVGAPLCINPEYNELNIEFTNNVFKAALLYNSLPEGIRPFIARRLDLVGPSVERGMRFIRPHFEQRLKEMEAAGKDWVGKEDDLLSLLMASTQGEARSVRNLTRIILIMNVAAVHTTSQSFTHLLYLIAANPAWAATLREEIEQVIEQYGYDKESLDRMRRLDSFIQESLRFNGLG</sequence>
<name>K5VN16_PHACS</name>
<reference evidence="12 13" key="1">
    <citation type="journal article" date="2012" name="BMC Genomics">
        <title>Comparative genomics of the white-rot fungi, Phanerochaete carnosa and P. chrysosporium, to elucidate the genetic basis of the distinct wood types they colonize.</title>
        <authorList>
            <person name="Suzuki H."/>
            <person name="MacDonald J."/>
            <person name="Syed K."/>
            <person name="Salamov A."/>
            <person name="Hori C."/>
            <person name="Aerts A."/>
            <person name="Henrissat B."/>
            <person name="Wiebenga A."/>
            <person name="vanKuyk P.A."/>
            <person name="Barry K."/>
            <person name="Lindquist E."/>
            <person name="LaButti K."/>
            <person name="Lapidus A."/>
            <person name="Lucas S."/>
            <person name="Coutinho P."/>
            <person name="Gong Y."/>
            <person name="Samejima M."/>
            <person name="Mahadevan R."/>
            <person name="Abou-Zaid M."/>
            <person name="de Vries R.P."/>
            <person name="Igarashi K."/>
            <person name="Yadav J.S."/>
            <person name="Grigoriev I.V."/>
            <person name="Master E.R."/>
        </authorList>
    </citation>
    <scope>NUCLEOTIDE SEQUENCE [LARGE SCALE GENOMIC DNA]</scope>
    <source>
        <strain evidence="12 13">HHB-10118-sp</strain>
    </source>
</reference>
<accession>K5VN16</accession>
<proteinExistence type="inferred from homology"/>
<dbReference type="Proteomes" id="UP000008370">
    <property type="component" value="Unassembled WGS sequence"/>
</dbReference>
<organism evidence="12 13">
    <name type="scientific">Phanerochaete carnosa (strain HHB-10118-sp)</name>
    <name type="common">White-rot fungus</name>
    <name type="synonym">Peniophora carnosa</name>
    <dbReference type="NCBI Taxonomy" id="650164"/>
    <lineage>
        <taxon>Eukaryota</taxon>
        <taxon>Fungi</taxon>
        <taxon>Dikarya</taxon>
        <taxon>Basidiomycota</taxon>
        <taxon>Agaricomycotina</taxon>
        <taxon>Agaricomycetes</taxon>
        <taxon>Polyporales</taxon>
        <taxon>Phanerochaetaceae</taxon>
        <taxon>Phanerochaete</taxon>
    </lineage>
</organism>
<dbReference type="STRING" id="650164.K5VN16"/>
<evidence type="ECO:0000256" key="8">
    <source>
        <dbReference type="ARBA" id="ARBA00023002"/>
    </source>
</evidence>
<keyword evidence="11" id="KW-0472">Membrane</keyword>
<keyword evidence="5" id="KW-0812">Transmembrane</keyword>
<dbReference type="EMBL" id="JH931583">
    <property type="protein sequence ID" value="EKM47989.1"/>
    <property type="molecule type" value="Genomic_DNA"/>
</dbReference>
<evidence type="ECO:0000256" key="10">
    <source>
        <dbReference type="ARBA" id="ARBA00023033"/>
    </source>
</evidence>
<keyword evidence="4" id="KW-0349">Heme</keyword>
<dbReference type="PANTHER" id="PTHR46206">
    <property type="entry name" value="CYTOCHROME P450"/>
    <property type="match status" value="1"/>
</dbReference>
<dbReference type="InParanoid" id="K5VN16"/>
<dbReference type="GeneID" id="18920211"/>
<dbReference type="GO" id="GO:0016705">
    <property type="term" value="F:oxidoreductase activity, acting on paired donors, with incorporation or reduction of molecular oxygen"/>
    <property type="evidence" value="ECO:0007669"/>
    <property type="project" value="InterPro"/>
</dbReference>
<keyword evidence="10" id="KW-0503">Monooxygenase</keyword>
<dbReference type="InterPro" id="IPR036396">
    <property type="entry name" value="Cyt_P450_sf"/>
</dbReference>
<protein>
    <recommendedName>
        <fullName evidence="14">Cytochrome P450</fullName>
    </recommendedName>
</protein>
<dbReference type="Gene3D" id="1.10.630.10">
    <property type="entry name" value="Cytochrome P450"/>
    <property type="match status" value="1"/>
</dbReference>
<dbReference type="OrthoDB" id="3265591at2759"/>
<comment type="subcellular location">
    <subcellularLocation>
        <location evidence="2">Membrane</location>
    </subcellularLocation>
</comment>
<dbReference type="AlphaFoldDB" id="K5VN16"/>
<keyword evidence="8" id="KW-0560">Oxidoreductase</keyword>
<keyword evidence="13" id="KW-1185">Reference proteome</keyword>
<keyword evidence="6" id="KW-0479">Metal-binding</keyword>
<evidence type="ECO:0000313" key="13">
    <source>
        <dbReference type="Proteomes" id="UP000008370"/>
    </source>
</evidence>
<dbReference type="CDD" id="cd11041">
    <property type="entry name" value="CYP503A1-like"/>
    <property type="match status" value="1"/>
</dbReference>
<dbReference type="GO" id="GO:0005506">
    <property type="term" value="F:iron ion binding"/>
    <property type="evidence" value="ECO:0007669"/>
    <property type="project" value="InterPro"/>
</dbReference>
<feature type="non-terminal residue" evidence="12">
    <location>
        <position position="1"/>
    </location>
</feature>
<comment type="cofactor">
    <cofactor evidence="1">
        <name>heme</name>
        <dbReference type="ChEBI" id="CHEBI:30413"/>
    </cofactor>
</comment>
<keyword evidence="7" id="KW-1133">Transmembrane helix</keyword>
<evidence type="ECO:0000256" key="5">
    <source>
        <dbReference type="ARBA" id="ARBA00022692"/>
    </source>
</evidence>
<gene>
    <name evidence="12" type="ORF">PHACADRAFT_64492</name>
</gene>
<evidence type="ECO:0008006" key="14">
    <source>
        <dbReference type="Google" id="ProtNLM"/>
    </source>
</evidence>
<evidence type="ECO:0000256" key="4">
    <source>
        <dbReference type="ARBA" id="ARBA00022617"/>
    </source>
</evidence>